<evidence type="ECO:0000256" key="2">
    <source>
        <dbReference type="SAM" id="SignalP"/>
    </source>
</evidence>
<feature type="compositionally biased region" description="Low complexity" evidence="1">
    <location>
        <begin position="31"/>
        <end position="46"/>
    </location>
</feature>
<gene>
    <name evidence="3" type="ORF">SeMB42_g05698</name>
</gene>
<dbReference type="SUPFAM" id="SSF57850">
    <property type="entry name" value="RING/U-box"/>
    <property type="match status" value="1"/>
</dbReference>
<feature type="signal peptide" evidence="2">
    <location>
        <begin position="1"/>
        <end position="27"/>
    </location>
</feature>
<reference evidence="3 4" key="1">
    <citation type="journal article" date="2019" name="Sci. Rep.">
        <title>Comparative genomics of chytrid fungi reveal insights into the obligate biotrophic and pathogenic lifestyle of Synchytrium endobioticum.</title>
        <authorList>
            <person name="van de Vossenberg B.T.L.H."/>
            <person name="Warris S."/>
            <person name="Nguyen H.D.T."/>
            <person name="van Gent-Pelzer M.P.E."/>
            <person name="Joly D.L."/>
            <person name="van de Geest H.C."/>
            <person name="Bonants P.J.M."/>
            <person name="Smith D.S."/>
            <person name="Levesque C.A."/>
            <person name="van der Lee T.A.J."/>
        </authorList>
    </citation>
    <scope>NUCLEOTIDE SEQUENCE [LARGE SCALE GENOMIC DNA]</scope>
    <source>
        <strain evidence="3 4">MB42</strain>
    </source>
</reference>
<evidence type="ECO:0008006" key="5">
    <source>
        <dbReference type="Google" id="ProtNLM"/>
    </source>
</evidence>
<organism evidence="3 4">
    <name type="scientific">Synchytrium endobioticum</name>
    <dbReference type="NCBI Taxonomy" id="286115"/>
    <lineage>
        <taxon>Eukaryota</taxon>
        <taxon>Fungi</taxon>
        <taxon>Fungi incertae sedis</taxon>
        <taxon>Chytridiomycota</taxon>
        <taxon>Chytridiomycota incertae sedis</taxon>
        <taxon>Chytridiomycetes</taxon>
        <taxon>Synchytriales</taxon>
        <taxon>Synchytriaceae</taxon>
        <taxon>Synchytrium</taxon>
    </lineage>
</organism>
<feature type="chain" id="PRO_5021191795" description="RING-type domain-containing protein" evidence="2">
    <location>
        <begin position="28"/>
        <end position="253"/>
    </location>
</feature>
<evidence type="ECO:0000313" key="4">
    <source>
        <dbReference type="Proteomes" id="UP000317494"/>
    </source>
</evidence>
<proteinExistence type="predicted"/>
<protein>
    <recommendedName>
        <fullName evidence="5">RING-type domain-containing protein</fullName>
    </recommendedName>
</protein>
<dbReference type="VEuPathDB" id="FungiDB:SeMB42_g05698"/>
<evidence type="ECO:0000313" key="3">
    <source>
        <dbReference type="EMBL" id="TPX41168.1"/>
    </source>
</evidence>
<comment type="caution">
    <text evidence="3">The sequence shown here is derived from an EMBL/GenBank/DDBJ whole genome shotgun (WGS) entry which is preliminary data.</text>
</comment>
<name>A0A507CPZ1_9FUNG</name>
<feature type="compositionally biased region" description="Polar residues" evidence="1">
    <location>
        <begin position="52"/>
        <end position="76"/>
    </location>
</feature>
<dbReference type="Gene3D" id="3.30.40.10">
    <property type="entry name" value="Zinc/RING finger domain, C3HC4 (zinc finger)"/>
    <property type="match status" value="1"/>
</dbReference>
<dbReference type="EMBL" id="QEAN01000282">
    <property type="protein sequence ID" value="TPX41168.1"/>
    <property type="molecule type" value="Genomic_DNA"/>
</dbReference>
<keyword evidence="4" id="KW-1185">Reference proteome</keyword>
<keyword evidence="2" id="KW-0732">Signal</keyword>
<accession>A0A507CPZ1</accession>
<sequence>MEKMRKTKSLVVLVIPMMLCLIHDADTGGCVSSRRASSSTSSGVASYHSPPETFSSPDTVTTGRNHPSNTPSTLWSNDDPLDAYQHRKDDGMEGPSSQQMQDQRPEMDDLLYLLTNMAKSAKALPADVVVTDGGKNTQFSDWIIAALESMSKGMSCEETYNTLCSIILRLRQMKDLYHDDVGVLENINDLMDDISAWIENSADMEVFRPLNGRCPVCLEYGYADKKYFPFPCKHYAHESCLLQWANVQRRILL</sequence>
<feature type="region of interest" description="Disordered" evidence="1">
    <location>
        <begin position="30"/>
        <end position="103"/>
    </location>
</feature>
<dbReference type="CDD" id="cd16448">
    <property type="entry name" value="RING-H2"/>
    <property type="match status" value="1"/>
</dbReference>
<dbReference type="InterPro" id="IPR013083">
    <property type="entry name" value="Znf_RING/FYVE/PHD"/>
</dbReference>
<dbReference type="AlphaFoldDB" id="A0A507CPZ1"/>
<evidence type="ECO:0000256" key="1">
    <source>
        <dbReference type="SAM" id="MobiDB-lite"/>
    </source>
</evidence>
<dbReference type="Proteomes" id="UP000317494">
    <property type="component" value="Unassembled WGS sequence"/>
</dbReference>